<protein>
    <recommendedName>
        <fullName evidence="2">Transposase DDE domain-containing protein</fullName>
    </recommendedName>
</protein>
<dbReference type="AlphaFoldDB" id="A0A4Y9A8H0"/>
<feature type="domain" description="Transposase DDE" evidence="2">
    <location>
        <begin position="23"/>
        <end position="100"/>
    </location>
</feature>
<dbReference type="OrthoDB" id="9789070at2"/>
<feature type="region of interest" description="Disordered" evidence="1">
    <location>
        <begin position="1"/>
        <end position="40"/>
    </location>
</feature>
<dbReference type="EMBL" id="SRHY01000083">
    <property type="protein sequence ID" value="TFJ90262.1"/>
    <property type="molecule type" value="Genomic_DNA"/>
</dbReference>
<sequence length="160" mass="18710">MISLRDHELEEVPTWQRKTHNPEHQRKRQEKVENVKAKNQAKQIQIDGKYQDIQDERVQCEHEFAEAKTVHGMDRARSRGLDCMQEQALCTAIVQNLKKLSRFTGKRPRTGISACAETKKRDERNHDNHFISLIFKGFPEKLSSLFASLIVKKYSFSPDF</sequence>
<dbReference type="RefSeq" id="WP_135111868.1">
    <property type="nucleotide sequence ID" value="NZ_SRHY01000083.1"/>
</dbReference>
<proteinExistence type="predicted"/>
<comment type="caution">
    <text evidence="3">The sequence shown here is derived from an EMBL/GenBank/DDBJ whole genome shotgun (WGS) entry which is preliminary data.</text>
</comment>
<keyword evidence="4" id="KW-1185">Reference proteome</keyword>
<dbReference type="Pfam" id="PF13751">
    <property type="entry name" value="DDE_Tnp_1_6"/>
    <property type="match status" value="1"/>
</dbReference>
<evidence type="ECO:0000313" key="4">
    <source>
        <dbReference type="Proteomes" id="UP000298484"/>
    </source>
</evidence>
<organism evidence="3 4">
    <name type="scientific">Lentibacillus salicampi</name>
    <dbReference type="NCBI Taxonomy" id="175306"/>
    <lineage>
        <taxon>Bacteria</taxon>
        <taxon>Bacillati</taxon>
        <taxon>Bacillota</taxon>
        <taxon>Bacilli</taxon>
        <taxon>Bacillales</taxon>
        <taxon>Bacillaceae</taxon>
        <taxon>Lentibacillus</taxon>
    </lineage>
</organism>
<feature type="compositionally biased region" description="Basic and acidic residues" evidence="1">
    <location>
        <begin position="1"/>
        <end position="10"/>
    </location>
</feature>
<evidence type="ECO:0000256" key="1">
    <source>
        <dbReference type="SAM" id="MobiDB-lite"/>
    </source>
</evidence>
<evidence type="ECO:0000259" key="2">
    <source>
        <dbReference type="Pfam" id="PF13751"/>
    </source>
</evidence>
<gene>
    <name evidence="3" type="ORF">E4U82_19290</name>
</gene>
<name>A0A4Y9A8H0_9BACI</name>
<dbReference type="Proteomes" id="UP000298484">
    <property type="component" value="Unassembled WGS sequence"/>
</dbReference>
<feature type="compositionally biased region" description="Basic and acidic residues" evidence="1">
    <location>
        <begin position="20"/>
        <end position="36"/>
    </location>
</feature>
<accession>A0A4Y9A8H0</accession>
<reference evidence="3 4" key="1">
    <citation type="submission" date="2019-03" db="EMBL/GenBank/DDBJ databases">
        <title>Genome sequence of Lentibacillus salicampi ATCC BAA-719.</title>
        <authorList>
            <person name="Maclea K.S."/>
            <person name="Simoes Junior M."/>
        </authorList>
    </citation>
    <scope>NUCLEOTIDE SEQUENCE [LARGE SCALE GENOMIC DNA]</scope>
    <source>
        <strain evidence="3 4">ATCC BAA-719</strain>
    </source>
</reference>
<evidence type="ECO:0000313" key="3">
    <source>
        <dbReference type="EMBL" id="TFJ90262.1"/>
    </source>
</evidence>
<dbReference type="InterPro" id="IPR025668">
    <property type="entry name" value="Tnp_DDE_dom"/>
</dbReference>